<reference evidence="2" key="1">
    <citation type="submission" date="2019-11" db="EMBL/GenBank/DDBJ databases">
        <authorList>
            <person name="Feng L."/>
        </authorList>
    </citation>
    <scope>NUCLEOTIDE SEQUENCE</scope>
    <source>
        <strain evidence="2">AundefinedLFYP135</strain>
    </source>
</reference>
<accession>A0A6N2T7U2</accession>
<sequence length="89" mass="10224">MPNNCNFSDREMMDDALSSQKFITDGYNAFANECATPALLAEFMNLLDEEHQIQHDVFAEMQKRGWYATEPADQNKVNQAKQKFQGMTL</sequence>
<dbReference type="InterPro" id="IPR012851">
    <property type="entry name" value="Spore_coat_CotF-like"/>
</dbReference>
<evidence type="ECO:0000256" key="1">
    <source>
        <dbReference type="SAM" id="MobiDB-lite"/>
    </source>
</evidence>
<gene>
    <name evidence="2" type="ORF">AULFYP135_01229</name>
</gene>
<organism evidence="2">
    <name type="scientific">uncultured Anaerotruncus sp</name>
    <dbReference type="NCBI Taxonomy" id="905011"/>
    <lineage>
        <taxon>Bacteria</taxon>
        <taxon>Bacillati</taxon>
        <taxon>Bacillota</taxon>
        <taxon>Clostridia</taxon>
        <taxon>Eubacteriales</taxon>
        <taxon>Oscillospiraceae</taxon>
        <taxon>Anaerotruncus</taxon>
        <taxon>environmental samples</taxon>
    </lineage>
</organism>
<dbReference type="EMBL" id="CACRSL010000003">
    <property type="protein sequence ID" value="VYS99785.1"/>
    <property type="molecule type" value="Genomic_DNA"/>
</dbReference>
<protein>
    <submittedName>
        <fullName evidence="2">Coat F domain protein</fullName>
    </submittedName>
</protein>
<name>A0A6N2T7U2_9FIRM</name>
<dbReference type="Gene3D" id="1.20.1260.10">
    <property type="match status" value="1"/>
</dbReference>
<feature type="region of interest" description="Disordered" evidence="1">
    <location>
        <begin position="70"/>
        <end position="89"/>
    </location>
</feature>
<feature type="compositionally biased region" description="Polar residues" evidence="1">
    <location>
        <begin position="75"/>
        <end position="89"/>
    </location>
</feature>
<dbReference type="AlphaFoldDB" id="A0A6N2T7U2"/>
<dbReference type="InterPro" id="IPR012347">
    <property type="entry name" value="Ferritin-like"/>
</dbReference>
<proteinExistence type="predicted"/>
<evidence type="ECO:0000313" key="2">
    <source>
        <dbReference type="EMBL" id="VYS99785.1"/>
    </source>
</evidence>
<dbReference type="Pfam" id="PF07875">
    <property type="entry name" value="Coat_F"/>
    <property type="match status" value="1"/>
</dbReference>